<evidence type="ECO:0000313" key="3">
    <source>
        <dbReference type="EMBL" id="MFL0194350.1"/>
    </source>
</evidence>
<dbReference type="EMBL" id="JBJHZX010000002">
    <property type="protein sequence ID" value="MFL0194350.1"/>
    <property type="molecule type" value="Genomic_DNA"/>
</dbReference>
<evidence type="ECO:0000259" key="2">
    <source>
        <dbReference type="Pfam" id="PF02954"/>
    </source>
</evidence>
<protein>
    <submittedName>
        <fullName evidence="3">Helix-turn-helix domain-containing protein</fullName>
    </submittedName>
</protein>
<proteinExistence type="predicted"/>
<dbReference type="InterPro" id="IPR002197">
    <property type="entry name" value="HTH_Fis"/>
</dbReference>
<dbReference type="RefSeq" id="WP_406790469.1">
    <property type="nucleotide sequence ID" value="NZ_JBJHZX010000002.1"/>
</dbReference>
<keyword evidence="4" id="KW-1185">Reference proteome</keyword>
<dbReference type="PRINTS" id="PR01590">
    <property type="entry name" value="HTHFIS"/>
</dbReference>
<keyword evidence="1" id="KW-0175">Coiled coil</keyword>
<feature type="coiled-coil region" evidence="1">
    <location>
        <begin position="7"/>
        <end position="116"/>
    </location>
</feature>
<evidence type="ECO:0000313" key="4">
    <source>
        <dbReference type="Proteomes" id="UP001623660"/>
    </source>
</evidence>
<gene>
    <name evidence="3" type="ORF">ACJDU8_01985</name>
</gene>
<accession>A0ABW8SEF1</accession>
<feature type="domain" description="DNA binding HTH" evidence="2">
    <location>
        <begin position="124"/>
        <end position="153"/>
    </location>
</feature>
<reference evidence="3 4" key="1">
    <citation type="submission" date="2024-11" db="EMBL/GenBank/DDBJ databases">
        <authorList>
            <person name="Heng Y.C."/>
            <person name="Lim A.C.H."/>
            <person name="Lee J.K.Y."/>
            <person name="Kittelmann S."/>
        </authorList>
    </citation>
    <scope>NUCLEOTIDE SEQUENCE [LARGE SCALE GENOMIC DNA]</scope>
    <source>
        <strain evidence="3 4">WILCCON 0269</strain>
    </source>
</reference>
<dbReference type="Gene3D" id="1.10.10.60">
    <property type="entry name" value="Homeodomain-like"/>
    <property type="match status" value="1"/>
</dbReference>
<dbReference type="Proteomes" id="UP001623660">
    <property type="component" value="Unassembled WGS sequence"/>
</dbReference>
<dbReference type="InterPro" id="IPR009057">
    <property type="entry name" value="Homeodomain-like_sf"/>
</dbReference>
<name>A0ABW8SEF1_9CLOT</name>
<comment type="caution">
    <text evidence="3">The sequence shown here is derived from an EMBL/GenBank/DDBJ whole genome shotgun (WGS) entry which is preliminary data.</text>
</comment>
<dbReference type="SUPFAM" id="SSF46689">
    <property type="entry name" value="Homeodomain-like"/>
    <property type="match status" value="1"/>
</dbReference>
<dbReference type="Pfam" id="PF02954">
    <property type="entry name" value="HTH_8"/>
    <property type="match status" value="1"/>
</dbReference>
<organism evidence="3 4">
    <name type="scientific">Candidatus Clostridium eludens</name>
    <dbReference type="NCBI Taxonomy" id="3381663"/>
    <lineage>
        <taxon>Bacteria</taxon>
        <taxon>Bacillati</taxon>
        <taxon>Bacillota</taxon>
        <taxon>Clostridia</taxon>
        <taxon>Eubacteriales</taxon>
        <taxon>Clostridiaceae</taxon>
        <taxon>Clostridium</taxon>
    </lineage>
</organism>
<evidence type="ECO:0000256" key="1">
    <source>
        <dbReference type="SAM" id="Coils"/>
    </source>
</evidence>
<sequence length="161" mass="19266">MTLKEELEHYKKDVVELMNERADLREENEWIKCKNSNLLMGIMELESERNRLGEYNHDLEKEKEQIFIKLSKRIRSLEAENRDLESKGIKLQQIYNEKLRECYKKYMDEIAKARDISKCRETLECLNRNNGNKARTAKELGISRQALYKRIKKIGVNNRLT</sequence>